<dbReference type="AlphaFoldDB" id="A0A923LVF0"/>
<protein>
    <submittedName>
        <fullName evidence="3">LysM peptidoglycan-binding domain-containing protein</fullName>
    </submittedName>
</protein>
<dbReference type="GO" id="GO:0005975">
    <property type="term" value="P:carbohydrate metabolic process"/>
    <property type="evidence" value="ECO:0007669"/>
    <property type="project" value="InterPro"/>
</dbReference>
<sequence length="281" mass="31317">MVIHVVQPGDSLYRIAQTHGVPLPFLIQQNELREPARLTPGQTIVVPQPSETYLVKRGDTLGSIAARHGTTVLSLWQNNPQLGGTDRIYPGQMLVLSYPTPKLGAFAVNGYAYPNIDPRLLRKTLPYLTYLSVFSYGFDRTGRILPQNADLLIRMARQYQVKPLLVLTTLGEDGQFSGERAHLVLQNPSTRAALIDNLVQTLEKQGYAGVDIDFEYIPPEDAESYTAFIREVRARLEPLGKIVMVALAPKTSAGQRGLLYEAHDYQMLGEAADYVLLMTYE</sequence>
<accession>A0A923LVF0</accession>
<dbReference type="PROSITE" id="PS51782">
    <property type="entry name" value="LYSM"/>
    <property type="match status" value="2"/>
</dbReference>
<gene>
    <name evidence="3" type="ORF">H8S45_04320</name>
</gene>
<evidence type="ECO:0000313" key="4">
    <source>
        <dbReference type="Proteomes" id="UP000606499"/>
    </source>
</evidence>
<dbReference type="InterPro" id="IPR001223">
    <property type="entry name" value="Glyco_hydro18_cat"/>
</dbReference>
<comment type="caution">
    <text evidence="3">The sequence shown here is derived from an EMBL/GenBank/DDBJ whole genome shotgun (WGS) entry which is preliminary data.</text>
</comment>
<dbReference type="PANTHER" id="PTHR46066">
    <property type="entry name" value="CHITINASE DOMAIN-CONTAINING PROTEIN 1 FAMILY MEMBER"/>
    <property type="match status" value="1"/>
</dbReference>
<dbReference type="GO" id="GO:0012505">
    <property type="term" value="C:endomembrane system"/>
    <property type="evidence" value="ECO:0007669"/>
    <property type="project" value="TreeGrafter"/>
</dbReference>
<dbReference type="CDD" id="cd00118">
    <property type="entry name" value="LysM"/>
    <property type="match status" value="2"/>
</dbReference>
<dbReference type="GO" id="GO:0070492">
    <property type="term" value="F:oligosaccharide binding"/>
    <property type="evidence" value="ECO:0007669"/>
    <property type="project" value="TreeGrafter"/>
</dbReference>
<proteinExistence type="predicted"/>
<evidence type="ECO:0000259" key="2">
    <source>
        <dbReference type="PROSITE" id="PS51910"/>
    </source>
</evidence>
<dbReference type="EMBL" id="JACOPL010000003">
    <property type="protein sequence ID" value="MBC5724684.1"/>
    <property type="molecule type" value="Genomic_DNA"/>
</dbReference>
<keyword evidence="4" id="KW-1185">Reference proteome</keyword>
<dbReference type="SUPFAM" id="SSF51445">
    <property type="entry name" value="(Trans)glycosidases"/>
    <property type="match status" value="1"/>
</dbReference>
<dbReference type="Pfam" id="PF01476">
    <property type="entry name" value="LysM"/>
    <property type="match status" value="2"/>
</dbReference>
<dbReference type="SUPFAM" id="SSF54106">
    <property type="entry name" value="LysM domain"/>
    <property type="match status" value="2"/>
</dbReference>
<dbReference type="Pfam" id="PF00704">
    <property type="entry name" value="Glyco_hydro_18"/>
    <property type="match status" value="1"/>
</dbReference>
<dbReference type="Gene3D" id="3.10.350.10">
    <property type="entry name" value="LysM domain"/>
    <property type="match status" value="2"/>
</dbReference>
<dbReference type="Gene3D" id="3.20.20.80">
    <property type="entry name" value="Glycosidases"/>
    <property type="match status" value="1"/>
</dbReference>
<dbReference type="SMART" id="SM00257">
    <property type="entry name" value="LysM"/>
    <property type="match status" value="2"/>
</dbReference>
<feature type="domain" description="LysM" evidence="1">
    <location>
        <begin position="51"/>
        <end position="96"/>
    </location>
</feature>
<dbReference type="InterPro" id="IPR036779">
    <property type="entry name" value="LysM_dom_sf"/>
</dbReference>
<evidence type="ECO:0000313" key="3">
    <source>
        <dbReference type="EMBL" id="MBC5724684.1"/>
    </source>
</evidence>
<organism evidence="3 4">
    <name type="scientific">Agathobaculum faecis</name>
    <dbReference type="NCBI Taxonomy" id="2763013"/>
    <lineage>
        <taxon>Bacteria</taxon>
        <taxon>Bacillati</taxon>
        <taxon>Bacillota</taxon>
        <taxon>Clostridia</taxon>
        <taxon>Eubacteriales</taxon>
        <taxon>Butyricicoccaceae</taxon>
        <taxon>Agathobaculum</taxon>
    </lineage>
</organism>
<reference evidence="3" key="1">
    <citation type="submission" date="2020-08" db="EMBL/GenBank/DDBJ databases">
        <title>Genome public.</title>
        <authorList>
            <person name="Liu C."/>
            <person name="Sun Q."/>
        </authorList>
    </citation>
    <scope>NUCLEOTIDE SEQUENCE</scope>
    <source>
        <strain evidence="3">NSJ-28</strain>
    </source>
</reference>
<feature type="domain" description="LysM" evidence="1">
    <location>
        <begin position="2"/>
        <end position="46"/>
    </location>
</feature>
<dbReference type="Proteomes" id="UP000606499">
    <property type="component" value="Unassembled WGS sequence"/>
</dbReference>
<name>A0A923LVF0_9FIRM</name>
<dbReference type="PANTHER" id="PTHR46066:SF2">
    <property type="entry name" value="CHITINASE DOMAIN-CONTAINING PROTEIN 1"/>
    <property type="match status" value="1"/>
</dbReference>
<feature type="domain" description="GH18" evidence="2">
    <location>
        <begin position="70"/>
        <end position="281"/>
    </location>
</feature>
<dbReference type="RefSeq" id="WP_147573951.1">
    <property type="nucleotide sequence ID" value="NZ_JACOPL010000003.1"/>
</dbReference>
<dbReference type="InterPro" id="IPR017853">
    <property type="entry name" value="GH"/>
</dbReference>
<dbReference type="InterPro" id="IPR018392">
    <property type="entry name" value="LysM"/>
</dbReference>
<dbReference type="PROSITE" id="PS51910">
    <property type="entry name" value="GH18_2"/>
    <property type="match status" value="1"/>
</dbReference>
<evidence type="ECO:0000259" key="1">
    <source>
        <dbReference type="PROSITE" id="PS51782"/>
    </source>
</evidence>